<name>A0AAQ3XF92_PASNO</name>
<sequence length="130" mass="13701">MVRDPEAQGPDSMVPPREGEVALGPPVGMQGHNMSVEISNLLFSPSWHLIAALTMDKIRGHATETHAYGARPRGAAGAMSLLAWNCRGSGGSLGSAKMLHLSRLLASTSAQFQPKACPEACGSFGKRTFL</sequence>
<gene>
    <name evidence="1" type="ORF">U9M48_043106</name>
</gene>
<proteinExistence type="predicted"/>
<dbReference type="Proteomes" id="UP001341281">
    <property type="component" value="Chromosome 10"/>
</dbReference>
<dbReference type="AlphaFoldDB" id="A0AAQ3XF92"/>
<keyword evidence="2" id="KW-1185">Reference proteome</keyword>
<evidence type="ECO:0000313" key="1">
    <source>
        <dbReference type="EMBL" id="WVZ97581.1"/>
    </source>
</evidence>
<evidence type="ECO:0000313" key="2">
    <source>
        <dbReference type="Proteomes" id="UP001341281"/>
    </source>
</evidence>
<protein>
    <submittedName>
        <fullName evidence="1">Uncharacterized protein</fullName>
    </submittedName>
</protein>
<organism evidence="1 2">
    <name type="scientific">Paspalum notatum var. saurae</name>
    <dbReference type="NCBI Taxonomy" id="547442"/>
    <lineage>
        <taxon>Eukaryota</taxon>
        <taxon>Viridiplantae</taxon>
        <taxon>Streptophyta</taxon>
        <taxon>Embryophyta</taxon>
        <taxon>Tracheophyta</taxon>
        <taxon>Spermatophyta</taxon>
        <taxon>Magnoliopsida</taxon>
        <taxon>Liliopsida</taxon>
        <taxon>Poales</taxon>
        <taxon>Poaceae</taxon>
        <taxon>PACMAD clade</taxon>
        <taxon>Panicoideae</taxon>
        <taxon>Andropogonodae</taxon>
        <taxon>Paspaleae</taxon>
        <taxon>Paspalinae</taxon>
        <taxon>Paspalum</taxon>
    </lineage>
</organism>
<accession>A0AAQ3XF92</accession>
<dbReference type="EMBL" id="CP144754">
    <property type="protein sequence ID" value="WVZ97581.1"/>
    <property type="molecule type" value="Genomic_DNA"/>
</dbReference>
<reference evidence="1 2" key="1">
    <citation type="submission" date="2024-02" db="EMBL/GenBank/DDBJ databases">
        <title>High-quality chromosome-scale genome assembly of Pensacola bahiagrass (Paspalum notatum Flugge var. saurae).</title>
        <authorList>
            <person name="Vega J.M."/>
            <person name="Podio M."/>
            <person name="Orjuela J."/>
            <person name="Siena L.A."/>
            <person name="Pessino S.C."/>
            <person name="Combes M.C."/>
            <person name="Mariac C."/>
            <person name="Albertini E."/>
            <person name="Pupilli F."/>
            <person name="Ortiz J.P.A."/>
            <person name="Leblanc O."/>
        </authorList>
    </citation>
    <scope>NUCLEOTIDE SEQUENCE [LARGE SCALE GENOMIC DNA]</scope>
    <source>
        <strain evidence="1">R1</strain>
        <tissue evidence="1">Leaf</tissue>
    </source>
</reference>